<keyword evidence="15" id="KW-0469">Meiosis</keyword>
<dbReference type="GO" id="GO:0046872">
    <property type="term" value="F:metal ion binding"/>
    <property type="evidence" value="ECO:0007669"/>
    <property type="project" value="UniProtKB-KW"/>
</dbReference>
<dbReference type="GO" id="GO:0051321">
    <property type="term" value="P:meiotic cell cycle"/>
    <property type="evidence" value="ECO:0007669"/>
    <property type="project" value="UniProtKB-KW"/>
</dbReference>
<evidence type="ECO:0000256" key="19">
    <source>
        <dbReference type="ARBA" id="ARBA00042226"/>
    </source>
</evidence>
<accession>A0A974BVX5</accession>
<keyword evidence="12" id="KW-0443">Lipid metabolism</keyword>
<evidence type="ECO:0000256" key="13">
    <source>
        <dbReference type="ARBA" id="ARBA00023128"/>
    </source>
</evidence>
<dbReference type="Pfam" id="PF13091">
    <property type="entry name" value="PLDc_2"/>
    <property type="match status" value="1"/>
</dbReference>
<organism evidence="25 26">
    <name type="scientific">Xenopus laevis</name>
    <name type="common">African clawed frog</name>
    <dbReference type="NCBI Taxonomy" id="8355"/>
    <lineage>
        <taxon>Eukaryota</taxon>
        <taxon>Metazoa</taxon>
        <taxon>Chordata</taxon>
        <taxon>Craniata</taxon>
        <taxon>Vertebrata</taxon>
        <taxon>Euteleostomi</taxon>
        <taxon>Amphibia</taxon>
        <taxon>Batrachia</taxon>
        <taxon>Anura</taxon>
        <taxon>Pipoidea</taxon>
        <taxon>Pipidae</taxon>
        <taxon>Xenopodinae</taxon>
        <taxon>Xenopus</taxon>
        <taxon>Xenopus</taxon>
    </lineage>
</organism>
<evidence type="ECO:0000256" key="1">
    <source>
        <dbReference type="ARBA" id="ARBA00004572"/>
    </source>
</evidence>
<evidence type="ECO:0000256" key="22">
    <source>
        <dbReference type="ARBA" id="ARBA00048101"/>
    </source>
</evidence>
<evidence type="ECO:0000256" key="7">
    <source>
        <dbReference type="ARBA" id="ARBA00022787"/>
    </source>
</evidence>
<keyword evidence="10" id="KW-0442">Lipid degradation</keyword>
<dbReference type="PANTHER" id="PTHR43856">
    <property type="entry name" value="CARDIOLIPIN HYDROLASE"/>
    <property type="match status" value="1"/>
</dbReference>
<comment type="subcellular location">
    <subcellularLocation>
        <location evidence="1">Mitochondrion outer membrane</location>
        <topology evidence="1">Single-pass membrane protein</topology>
    </subcellularLocation>
</comment>
<gene>
    <name evidence="25" type="ORF">XELAEV_18047795mg</name>
</gene>
<keyword evidence="8" id="KW-0378">Hydrolase</keyword>
<evidence type="ECO:0000256" key="5">
    <source>
        <dbReference type="ARBA" id="ARBA00022759"/>
    </source>
</evidence>
<evidence type="ECO:0000313" key="25">
    <source>
        <dbReference type="EMBL" id="OCT61766.1"/>
    </source>
</evidence>
<dbReference type="Proteomes" id="UP000694892">
    <property type="component" value="Chromosome 9_10S"/>
</dbReference>
<comment type="catalytic activity">
    <reaction evidence="22">
        <text>a cardiolipin + H2O = a 1,2-diacyl-sn-glycero-3-phospho-(1'-sn-glycerol) + a 1,2-diacyl-sn-glycero-3-phosphate + H(+)</text>
        <dbReference type="Rhea" id="RHEA:44884"/>
        <dbReference type="ChEBI" id="CHEBI:15377"/>
        <dbReference type="ChEBI" id="CHEBI:15378"/>
        <dbReference type="ChEBI" id="CHEBI:58608"/>
        <dbReference type="ChEBI" id="CHEBI:62237"/>
        <dbReference type="ChEBI" id="CHEBI:64716"/>
    </reaction>
    <physiologicalReaction direction="left-to-right" evidence="22">
        <dbReference type="Rhea" id="RHEA:44885"/>
    </physiologicalReaction>
</comment>
<keyword evidence="14 23" id="KW-0472">Membrane</keyword>
<keyword evidence="9" id="KW-0744">Spermatogenesis</keyword>
<feature type="domain" description="PLD phosphodiesterase" evidence="24">
    <location>
        <begin position="190"/>
        <end position="217"/>
    </location>
</feature>
<evidence type="ECO:0000256" key="8">
    <source>
        <dbReference type="ARBA" id="ARBA00022801"/>
    </source>
</evidence>
<dbReference type="Gene3D" id="3.30.870.10">
    <property type="entry name" value="Endonuclease Chain A"/>
    <property type="match status" value="1"/>
</dbReference>
<keyword evidence="4" id="KW-0479">Metal-binding</keyword>
<dbReference type="GO" id="GO:0007283">
    <property type="term" value="P:spermatogenesis"/>
    <property type="evidence" value="ECO:0007669"/>
    <property type="project" value="UniProtKB-KW"/>
</dbReference>
<evidence type="ECO:0000256" key="11">
    <source>
        <dbReference type="ARBA" id="ARBA00022989"/>
    </source>
</evidence>
<evidence type="ECO:0000313" key="26">
    <source>
        <dbReference type="Proteomes" id="UP000694892"/>
    </source>
</evidence>
<protein>
    <recommendedName>
        <fullName evidence="17">Mitochondrial cardiolipin hydrolase</fullName>
    </recommendedName>
    <alternativeName>
        <fullName evidence="19">Choline phosphatase 6</fullName>
    </alternativeName>
    <alternativeName>
        <fullName evidence="21">Mitochondrial phospholipase</fullName>
    </alternativeName>
    <alternativeName>
        <fullName evidence="20">Phosphatidylcholine-hydrolyzing phospholipase D6</fullName>
    </alternativeName>
    <alternativeName>
        <fullName evidence="18">Phospholipase D6</fullName>
    </alternativeName>
</protein>
<dbReference type="AlphaFoldDB" id="A0A974BVX5"/>
<dbReference type="GO" id="GO:0030154">
    <property type="term" value="P:cell differentiation"/>
    <property type="evidence" value="ECO:0007669"/>
    <property type="project" value="UniProtKB-KW"/>
</dbReference>
<dbReference type="GO" id="GO:0008081">
    <property type="term" value="F:phosphoric diester hydrolase activity"/>
    <property type="evidence" value="ECO:0007669"/>
    <property type="project" value="UniProtKB-ARBA"/>
</dbReference>
<evidence type="ECO:0000256" key="18">
    <source>
        <dbReference type="ARBA" id="ARBA00041680"/>
    </source>
</evidence>
<dbReference type="OMA" id="RIWEEFD"/>
<proteinExistence type="inferred from homology"/>
<dbReference type="InterPro" id="IPR025202">
    <property type="entry name" value="PLD-like_dom"/>
</dbReference>
<evidence type="ECO:0000259" key="24">
    <source>
        <dbReference type="PROSITE" id="PS50035"/>
    </source>
</evidence>
<keyword evidence="7" id="KW-1000">Mitochondrion outer membrane</keyword>
<evidence type="ECO:0000256" key="23">
    <source>
        <dbReference type="SAM" id="Phobius"/>
    </source>
</evidence>
<evidence type="ECO:0000256" key="6">
    <source>
        <dbReference type="ARBA" id="ARBA00022782"/>
    </source>
</evidence>
<dbReference type="GO" id="GO:0005741">
    <property type="term" value="C:mitochondrial outer membrane"/>
    <property type="evidence" value="ECO:0007669"/>
    <property type="project" value="UniProtKB-SubCell"/>
</dbReference>
<dbReference type="EMBL" id="CM004483">
    <property type="protein sequence ID" value="OCT61766.1"/>
    <property type="molecule type" value="Genomic_DNA"/>
</dbReference>
<keyword evidence="5" id="KW-0255">Endonuclease</keyword>
<feature type="transmembrane region" description="Helical" evidence="23">
    <location>
        <begin position="56"/>
        <end position="76"/>
    </location>
</feature>
<keyword evidence="2 23" id="KW-0812">Transmembrane</keyword>
<evidence type="ECO:0000256" key="15">
    <source>
        <dbReference type="ARBA" id="ARBA00023254"/>
    </source>
</evidence>
<evidence type="ECO:0000256" key="2">
    <source>
        <dbReference type="ARBA" id="ARBA00022692"/>
    </source>
</evidence>
<evidence type="ECO:0000256" key="4">
    <source>
        <dbReference type="ARBA" id="ARBA00022723"/>
    </source>
</evidence>
<dbReference type="GO" id="GO:0016042">
    <property type="term" value="P:lipid catabolic process"/>
    <property type="evidence" value="ECO:0007669"/>
    <property type="project" value="UniProtKB-KW"/>
</dbReference>
<dbReference type="FunFam" id="3.30.870.10:FF:000030">
    <property type="entry name" value="mitochondrial cardiolipin hydrolase"/>
    <property type="match status" value="1"/>
</dbReference>
<keyword evidence="11 23" id="KW-1133">Transmembrane helix</keyword>
<dbReference type="GO" id="GO:0034587">
    <property type="term" value="P:piRNA processing"/>
    <property type="evidence" value="ECO:0007669"/>
    <property type="project" value="TreeGrafter"/>
</dbReference>
<dbReference type="PANTHER" id="PTHR43856:SF1">
    <property type="entry name" value="MITOCHONDRIAL CARDIOLIPIN HYDROLASE"/>
    <property type="match status" value="1"/>
</dbReference>
<dbReference type="SUPFAM" id="SSF56024">
    <property type="entry name" value="Phospholipase D/nuclease"/>
    <property type="match status" value="1"/>
</dbReference>
<evidence type="ECO:0000256" key="16">
    <source>
        <dbReference type="ARBA" id="ARBA00038012"/>
    </source>
</evidence>
<sequence length="262" mass="29934">MQYDMKTPPQEPLNSKALSLQKQLQVYSPQLRGFPPFLSHVIPRRPSFPAIQMLLWGRWKLAAGLAGLALILELFYRYMRRRKPLREVLFFPVPVTCIEPVLSPMKQCSCPLPHTDSAFSRLLVQLLGAQRSLELCVFTFSSPSLARALLILHRRDVRVRVITDNDYMAAPGSQIGPLRSAGVAVRHDQSSGYMHHKFAVVDGTVVLTGSLNWTVQAFQSNKENILITDDTVIVKAYQKEFERLWEEYDPATYNFFPEKENK</sequence>
<evidence type="ECO:0000256" key="9">
    <source>
        <dbReference type="ARBA" id="ARBA00022871"/>
    </source>
</evidence>
<evidence type="ECO:0000256" key="12">
    <source>
        <dbReference type="ARBA" id="ARBA00023098"/>
    </source>
</evidence>
<dbReference type="GO" id="GO:0016891">
    <property type="term" value="F:RNA endonuclease activity producing 5'-phosphomonoesters, hydrolytic mechanism"/>
    <property type="evidence" value="ECO:0007669"/>
    <property type="project" value="TreeGrafter"/>
</dbReference>
<reference evidence="26" key="1">
    <citation type="journal article" date="2016" name="Nature">
        <title>Genome evolution in the allotetraploid frog Xenopus laevis.</title>
        <authorList>
            <person name="Session A.M."/>
            <person name="Uno Y."/>
            <person name="Kwon T."/>
            <person name="Chapman J.A."/>
            <person name="Toyoda A."/>
            <person name="Takahashi S."/>
            <person name="Fukui A."/>
            <person name="Hikosaka A."/>
            <person name="Suzuki A."/>
            <person name="Kondo M."/>
            <person name="van Heeringen S.J."/>
            <person name="Quigley I."/>
            <person name="Heinz S."/>
            <person name="Ogino H."/>
            <person name="Ochi H."/>
            <person name="Hellsten U."/>
            <person name="Lyons J.B."/>
            <person name="Simakov O."/>
            <person name="Putnam N."/>
            <person name="Stites J."/>
            <person name="Kuroki Y."/>
            <person name="Tanaka T."/>
            <person name="Michiue T."/>
            <person name="Watanabe M."/>
            <person name="Bogdanovic O."/>
            <person name="Lister R."/>
            <person name="Georgiou G."/>
            <person name="Paranjpe S.S."/>
            <person name="van Kruijsbergen I."/>
            <person name="Shu S."/>
            <person name="Carlson J."/>
            <person name="Kinoshita T."/>
            <person name="Ohta Y."/>
            <person name="Mawaribuchi S."/>
            <person name="Jenkins J."/>
            <person name="Grimwood J."/>
            <person name="Schmutz J."/>
            <person name="Mitros T."/>
            <person name="Mozaffari S.V."/>
            <person name="Suzuki Y."/>
            <person name="Haramoto Y."/>
            <person name="Yamamoto T.S."/>
            <person name="Takagi C."/>
            <person name="Heald R."/>
            <person name="Miller K."/>
            <person name="Haudenschild C."/>
            <person name="Kitzman J."/>
            <person name="Nakayama T."/>
            <person name="Izutsu Y."/>
            <person name="Robert J."/>
            <person name="Fortriede J."/>
            <person name="Burns K."/>
            <person name="Lotay V."/>
            <person name="Karimi K."/>
            <person name="Yasuoka Y."/>
            <person name="Dichmann D.S."/>
            <person name="Flajnik M.F."/>
            <person name="Houston D.W."/>
            <person name="Shendure J."/>
            <person name="DuPasquier L."/>
            <person name="Vize P.D."/>
            <person name="Zorn A.M."/>
            <person name="Ito M."/>
            <person name="Marcotte E.M."/>
            <person name="Wallingford J.B."/>
            <person name="Ito Y."/>
            <person name="Asashima M."/>
            <person name="Ueno N."/>
            <person name="Matsuda Y."/>
            <person name="Veenstra G.J."/>
            <person name="Fujiyama A."/>
            <person name="Harland R.M."/>
            <person name="Taira M."/>
            <person name="Rokhsar D.S."/>
        </authorList>
    </citation>
    <scope>NUCLEOTIDE SEQUENCE [LARGE SCALE GENOMIC DNA]</scope>
    <source>
        <strain evidence="26">J</strain>
    </source>
</reference>
<keyword evidence="6" id="KW-0221">Differentiation</keyword>
<dbReference type="InterPro" id="IPR001736">
    <property type="entry name" value="PLipase_D/transphosphatidylase"/>
</dbReference>
<dbReference type="CDD" id="cd09171">
    <property type="entry name" value="PLDc_vPLD6_like"/>
    <property type="match status" value="1"/>
</dbReference>
<evidence type="ECO:0000256" key="14">
    <source>
        <dbReference type="ARBA" id="ARBA00023136"/>
    </source>
</evidence>
<name>A0A974BVX5_XENLA</name>
<dbReference type="PROSITE" id="PS50035">
    <property type="entry name" value="PLD"/>
    <property type="match status" value="1"/>
</dbReference>
<evidence type="ECO:0000256" key="20">
    <source>
        <dbReference type="ARBA" id="ARBA00043135"/>
    </source>
</evidence>
<comment type="similarity">
    <text evidence="16">Belongs to the phospholipase D family. MitoPLD/Zucchini subfamily.</text>
</comment>
<dbReference type="GO" id="GO:0004620">
    <property type="term" value="F:phospholipase activity"/>
    <property type="evidence" value="ECO:0007669"/>
    <property type="project" value="UniProtKB-ARBA"/>
</dbReference>
<evidence type="ECO:0000256" key="3">
    <source>
        <dbReference type="ARBA" id="ARBA00022722"/>
    </source>
</evidence>
<keyword evidence="13" id="KW-0496">Mitochondrion</keyword>
<dbReference type="SMART" id="SM00155">
    <property type="entry name" value="PLDc"/>
    <property type="match status" value="1"/>
</dbReference>
<keyword evidence="3" id="KW-0540">Nuclease</keyword>
<evidence type="ECO:0000256" key="10">
    <source>
        <dbReference type="ARBA" id="ARBA00022963"/>
    </source>
</evidence>
<dbReference type="InterPro" id="IPR051406">
    <property type="entry name" value="PLD_domain"/>
</dbReference>
<evidence type="ECO:0000256" key="17">
    <source>
        <dbReference type="ARBA" id="ARBA00040549"/>
    </source>
</evidence>
<dbReference type="GO" id="GO:0042802">
    <property type="term" value="F:identical protein binding"/>
    <property type="evidence" value="ECO:0007669"/>
    <property type="project" value="UniProtKB-ARBA"/>
</dbReference>
<evidence type="ECO:0000256" key="21">
    <source>
        <dbReference type="ARBA" id="ARBA00043167"/>
    </source>
</evidence>